<feature type="transmembrane region" description="Helical" evidence="6">
    <location>
        <begin position="12"/>
        <end position="35"/>
    </location>
</feature>
<dbReference type="EMBL" id="LNYB01000080">
    <property type="protein sequence ID" value="KTC96892.1"/>
    <property type="molecule type" value="Genomic_DNA"/>
</dbReference>
<evidence type="ECO:0000256" key="1">
    <source>
        <dbReference type="ARBA" id="ARBA00004651"/>
    </source>
</evidence>
<dbReference type="PATRIC" id="fig|453.4.peg.1979"/>
<evidence type="ECO:0000256" key="3">
    <source>
        <dbReference type="ARBA" id="ARBA00022692"/>
    </source>
</evidence>
<evidence type="ECO:0000256" key="6">
    <source>
        <dbReference type="SAM" id="Phobius"/>
    </source>
</evidence>
<feature type="transmembrane region" description="Helical" evidence="6">
    <location>
        <begin position="41"/>
        <end position="59"/>
    </location>
</feature>
<feature type="transmembrane region" description="Helical" evidence="6">
    <location>
        <begin position="79"/>
        <end position="100"/>
    </location>
</feature>
<evidence type="ECO:0000313" key="8">
    <source>
        <dbReference type="EMBL" id="SPX60873.1"/>
    </source>
</evidence>
<evidence type="ECO:0000313" key="10">
    <source>
        <dbReference type="Proteomes" id="UP000251942"/>
    </source>
</evidence>
<organism evidence="7 9">
    <name type="scientific">Legionella feeleii</name>
    <dbReference type="NCBI Taxonomy" id="453"/>
    <lineage>
        <taxon>Bacteria</taxon>
        <taxon>Pseudomonadati</taxon>
        <taxon>Pseudomonadota</taxon>
        <taxon>Gammaproteobacteria</taxon>
        <taxon>Legionellales</taxon>
        <taxon>Legionellaceae</taxon>
        <taxon>Legionella</taxon>
    </lineage>
</organism>
<keyword evidence="4 6" id="KW-1133">Transmembrane helix</keyword>
<evidence type="ECO:0000313" key="7">
    <source>
        <dbReference type="EMBL" id="KTC96892.1"/>
    </source>
</evidence>
<reference evidence="7 9" key="1">
    <citation type="submission" date="2015-11" db="EMBL/GenBank/DDBJ databases">
        <title>Genomic analysis of 38 Legionella species identifies large and diverse effector repertoires.</title>
        <authorList>
            <person name="Burstein D."/>
            <person name="Amaro F."/>
            <person name="Zusman T."/>
            <person name="Lifshitz Z."/>
            <person name="Cohen O."/>
            <person name="Gilbert J.A."/>
            <person name="Pupko T."/>
            <person name="Shuman H.A."/>
            <person name="Segal G."/>
        </authorList>
    </citation>
    <scope>NUCLEOTIDE SEQUENCE [LARGE SCALE GENOMIC DNA]</scope>
    <source>
        <strain evidence="7 9">WO-44C</strain>
    </source>
</reference>
<protein>
    <submittedName>
        <fullName evidence="7">ATP synthase subunit I</fullName>
    </submittedName>
</protein>
<dbReference type="Pfam" id="PF03899">
    <property type="entry name" value="ATP-synt_I"/>
    <property type="match status" value="1"/>
</dbReference>
<dbReference type="GO" id="GO:0005886">
    <property type="term" value="C:plasma membrane"/>
    <property type="evidence" value="ECO:0007669"/>
    <property type="project" value="UniProtKB-SubCell"/>
</dbReference>
<evidence type="ECO:0000313" key="9">
    <source>
        <dbReference type="Proteomes" id="UP000054698"/>
    </source>
</evidence>
<dbReference type="InterPro" id="IPR005598">
    <property type="entry name" value="ATP_synth_I"/>
</dbReference>
<comment type="subcellular location">
    <subcellularLocation>
        <location evidence="1">Cell membrane</location>
        <topology evidence="1">Multi-pass membrane protein</topology>
    </subcellularLocation>
</comment>
<gene>
    <name evidence="7" type="primary">atpI</name>
    <name evidence="7" type="ORF">Lfee_1804</name>
    <name evidence="8" type="ORF">NCTC12022_01609</name>
</gene>
<accession>A0A0W0TMR9</accession>
<evidence type="ECO:0000256" key="5">
    <source>
        <dbReference type="ARBA" id="ARBA00023136"/>
    </source>
</evidence>
<keyword evidence="2" id="KW-1003">Cell membrane</keyword>
<dbReference type="STRING" id="453.Lfee_1804"/>
<sequence length="135" mass="14971">MGENVKDRRSVRGVIGLMGAQLATSVIIALVFLLTFGTKEALSAILGGLVAVIPSILFARKLFRYQGARAARQIVKSFYIGEALKIVSSVILFTLVFVLFKVAPLAFFFTYIMVLMNHWFAPLIFANKQNRPESD</sequence>
<dbReference type="Proteomes" id="UP000054698">
    <property type="component" value="Unassembled WGS sequence"/>
</dbReference>
<reference evidence="8 10" key="2">
    <citation type="submission" date="2018-06" db="EMBL/GenBank/DDBJ databases">
        <authorList>
            <consortium name="Pathogen Informatics"/>
            <person name="Doyle S."/>
        </authorList>
    </citation>
    <scope>NUCLEOTIDE SEQUENCE [LARGE SCALE GENOMIC DNA]</scope>
    <source>
        <strain evidence="8 10">NCTC12022</strain>
    </source>
</reference>
<feature type="transmembrane region" description="Helical" evidence="6">
    <location>
        <begin position="106"/>
        <end position="126"/>
    </location>
</feature>
<keyword evidence="9" id="KW-1185">Reference proteome</keyword>
<dbReference type="Proteomes" id="UP000251942">
    <property type="component" value="Unassembled WGS sequence"/>
</dbReference>
<evidence type="ECO:0000256" key="2">
    <source>
        <dbReference type="ARBA" id="ARBA00022475"/>
    </source>
</evidence>
<dbReference type="EMBL" id="UASS01000013">
    <property type="protein sequence ID" value="SPX60873.1"/>
    <property type="molecule type" value="Genomic_DNA"/>
</dbReference>
<keyword evidence="5 6" id="KW-0472">Membrane</keyword>
<proteinExistence type="predicted"/>
<keyword evidence="3 6" id="KW-0812">Transmembrane</keyword>
<dbReference type="AlphaFoldDB" id="A0A0W0TMR9"/>
<evidence type="ECO:0000256" key="4">
    <source>
        <dbReference type="ARBA" id="ARBA00022989"/>
    </source>
</evidence>
<name>A0A0W0TMR9_9GAMM</name>